<dbReference type="AlphaFoldDB" id="A0A381J633"/>
<dbReference type="RefSeq" id="WP_115640012.1">
    <property type="nucleotide sequence ID" value="NZ_UFWZ01000001.1"/>
</dbReference>
<dbReference type="Proteomes" id="UP000254664">
    <property type="component" value="Unassembled WGS sequence"/>
</dbReference>
<gene>
    <name evidence="1" type="ORF">NCTC9836_00125</name>
</gene>
<protein>
    <recommendedName>
        <fullName evidence="3">PqqD family protein</fullName>
    </recommendedName>
</protein>
<proteinExistence type="predicted"/>
<dbReference type="OrthoDB" id="9959900at2"/>
<dbReference type="EMBL" id="UFWZ01000001">
    <property type="protein sequence ID" value="SUY45041.1"/>
    <property type="molecule type" value="Genomic_DNA"/>
</dbReference>
<evidence type="ECO:0008006" key="3">
    <source>
        <dbReference type="Google" id="ProtNLM"/>
    </source>
</evidence>
<keyword evidence="2" id="KW-1185">Reference proteome</keyword>
<evidence type="ECO:0000313" key="1">
    <source>
        <dbReference type="EMBL" id="SUY45041.1"/>
    </source>
</evidence>
<evidence type="ECO:0000313" key="2">
    <source>
        <dbReference type="Proteomes" id="UP000254664"/>
    </source>
</evidence>
<name>A0A381J633_9CLOT</name>
<organism evidence="1 2">
    <name type="scientific">Clostridium putrefaciens</name>
    <dbReference type="NCBI Taxonomy" id="99675"/>
    <lineage>
        <taxon>Bacteria</taxon>
        <taxon>Bacillati</taxon>
        <taxon>Bacillota</taxon>
        <taxon>Clostridia</taxon>
        <taxon>Eubacteriales</taxon>
        <taxon>Clostridiaceae</taxon>
        <taxon>Clostridium</taxon>
    </lineage>
</organism>
<sequence>MNMILYKDANQVYRIRKEDDGCSIFSNSNYIEGDDMTYFIFKKFYELGVSNAINEFIEQFGKKDDIKSDLMDMCEKFRQEHIFLETVASIESYFKEVD</sequence>
<reference evidence="1 2" key="1">
    <citation type="submission" date="2018-06" db="EMBL/GenBank/DDBJ databases">
        <authorList>
            <consortium name="Pathogen Informatics"/>
            <person name="Doyle S."/>
        </authorList>
    </citation>
    <scope>NUCLEOTIDE SEQUENCE [LARGE SCALE GENOMIC DNA]</scope>
    <source>
        <strain evidence="1 2">NCTC9836</strain>
    </source>
</reference>
<accession>A0A381J633</accession>